<accession>A0AAV2JV27</accession>
<evidence type="ECO:0000313" key="2">
    <source>
        <dbReference type="EMBL" id="CAL1580480.1"/>
    </source>
</evidence>
<organism evidence="2 3">
    <name type="scientific">Knipowitschia caucasica</name>
    <name type="common">Caucasian dwarf goby</name>
    <name type="synonym">Pomatoschistus caucasicus</name>
    <dbReference type="NCBI Taxonomy" id="637954"/>
    <lineage>
        <taxon>Eukaryota</taxon>
        <taxon>Metazoa</taxon>
        <taxon>Chordata</taxon>
        <taxon>Craniata</taxon>
        <taxon>Vertebrata</taxon>
        <taxon>Euteleostomi</taxon>
        <taxon>Actinopterygii</taxon>
        <taxon>Neopterygii</taxon>
        <taxon>Teleostei</taxon>
        <taxon>Neoteleostei</taxon>
        <taxon>Acanthomorphata</taxon>
        <taxon>Gobiaria</taxon>
        <taxon>Gobiiformes</taxon>
        <taxon>Gobioidei</taxon>
        <taxon>Gobiidae</taxon>
        <taxon>Gobiinae</taxon>
        <taxon>Knipowitschia</taxon>
    </lineage>
</organism>
<sequence length="126" mass="13909">MVSRVSLVIGEDLGPPPLPLRVYVGSRCRPLHIRVSASLLGRIFLRRIVAELLLVCLTGCCQLTIFCCGGLVVMVMRVYRLGLVQLLLQLRFGSVHLSSAFLTNPQARRSPDKSAFFITVRVCGLL</sequence>
<proteinExistence type="predicted"/>
<keyword evidence="1" id="KW-1133">Transmembrane helix</keyword>
<evidence type="ECO:0000256" key="1">
    <source>
        <dbReference type="SAM" id="Phobius"/>
    </source>
</evidence>
<name>A0AAV2JV27_KNICA</name>
<dbReference type="AlphaFoldDB" id="A0AAV2JV27"/>
<reference evidence="2 3" key="1">
    <citation type="submission" date="2024-04" db="EMBL/GenBank/DDBJ databases">
        <authorList>
            <person name="Waldvogel A.-M."/>
            <person name="Schoenle A."/>
        </authorList>
    </citation>
    <scope>NUCLEOTIDE SEQUENCE [LARGE SCALE GENOMIC DNA]</scope>
</reference>
<feature type="transmembrane region" description="Helical" evidence="1">
    <location>
        <begin position="52"/>
        <end position="76"/>
    </location>
</feature>
<protein>
    <submittedName>
        <fullName evidence="2">Uncharacterized protein</fullName>
    </submittedName>
</protein>
<keyword evidence="1" id="KW-0472">Membrane</keyword>
<keyword evidence="1" id="KW-0812">Transmembrane</keyword>
<keyword evidence="3" id="KW-1185">Reference proteome</keyword>
<dbReference type="Proteomes" id="UP001497482">
    <property type="component" value="Chromosome 14"/>
</dbReference>
<dbReference type="EMBL" id="OZ035836">
    <property type="protein sequence ID" value="CAL1580480.1"/>
    <property type="molecule type" value="Genomic_DNA"/>
</dbReference>
<evidence type="ECO:0000313" key="3">
    <source>
        <dbReference type="Proteomes" id="UP001497482"/>
    </source>
</evidence>
<gene>
    <name evidence="2" type="ORF">KC01_LOCUS11317</name>
</gene>